<dbReference type="SUPFAM" id="SSF51735">
    <property type="entry name" value="NAD(P)-binding Rossmann-fold domains"/>
    <property type="match status" value="1"/>
</dbReference>
<name>A0A085JPA5_9GAMM</name>
<dbReference type="EC" id="1.1.1.79" evidence="7"/>
<evidence type="ECO:0000313" key="8">
    <source>
        <dbReference type="Proteomes" id="UP000028602"/>
    </source>
</evidence>
<evidence type="ECO:0000256" key="4">
    <source>
        <dbReference type="RuleBase" id="RU003719"/>
    </source>
</evidence>
<dbReference type="Pfam" id="PF00389">
    <property type="entry name" value="2-Hacid_dh"/>
    <property type="match status" value="1"/>
</dbReference>
<dbReference type="InterPro" id="IPR006140">
    <property type="entry name" value="D-isomer_DH_NAD-bd"/>
</dbReference>
<dbReference type="PANTHER" id="PTHR10996">
    <property type="entry name" value="2-HYDROXYACID DEHYDROGENASE-RELATED"/>
    <property type="match status" value="1"/>
</dbReference>
<dbReference type="GO" id="GO:0005829">
    <property type="term" value="C:cytosol"/>
    <property type="evidence" value="ECO:0007669"/>
    <property type="project" value="TreeGrafter"/>
</dbReference>
<dbReference type="EC" id="1.1.1.215" evidence="7"/>
<dbReference type="EC" id="1.1.1.-" evidence="7"/>
<dbReference type="InterPro" id="IPR006139">
    <property type="entry name" value="D-isomer_2_OHA_DH_cat_dom"/>
</dbReference>
<dbReference type="AlphaFoldDB" id="A0A085JPA5"/>
<proteinExistence type="inferred from homology"/>
<gene>
    <name evidence="7" type="primary">ghrB</name>
    <name evidence="7" type="ORF">GTPT_0475</name>
</gene>
<evidence type="ECO:0000256" key="2">
    <source>
        <dbReference type="ARBA" id="ARBA00023002"/>
    </source>
</evidence>
<dbReference type="FunFam" id="3.40.50.720:FF:000462">
    <property type="entry name" value="Glyoxylate reductase (NADP+)"/>
    <property type="match status" value="1"/>
</dbReference>
<dbReference type="GO" id="GO:0051287">
    <property type="term" value="F:NAD binding"/>
    <property type="evidence" value="ECO:0007669"/>
    <property type="project" value="InterPro"/>
</dbReference>
<evidence type="ECO:0000256" key="3">
    <source>
        <dbReference type="ARBA" id="ARBA00023027"/>
    </source>
</evidence>
<reference evidence="7 8" key="1">
    <citation type="submission" date="2014-05" db="EMBL/GenBank/DDBJ databases">
        <title>ATOL: Assembling a taxonomically balanced genome-scale reconstruction of the evolutionary history of the Enterobacteriaceae.</title>
        <authorList>
            <person name="Plunkett G.III."/>
            <person name="Neeno-Eckwall E.C."/>
            <person name="Glasner J.D."/>
            <person name="Perna N.T."/>
        </authorList>
    </citation>
    <scope>NUCLEOTIDE SEQUENCE [LARGE SCALE GENOMIC DNA]</scope>
    <source>
        <strain evidence="7 8">ATCC 33301</strain>
    </source>
</reference>
<accession>A0A085JPA5</accession>
<dbReference type="RefSeq" id="WP_025901546.1">
    <property type="nucleotide sequence ID" value="NZ_ATMJ01000038.1"/>
</dbReference>
<comment type="similarity">
    <text evidence="1 4">Belongs to the D-isomer specific 2-hydroxyacid dehydrogenase family.</text>
</comment>
<protein>
    <submittedName>
        <fullName evidence="7">Broad specificity glyoxylate/hydroxypyruvate/2-ketoaldonate reductase</fullName>
        <ecNumber evidence="7">1.1.1.-</ecNumber>
        <ecNumber evidence="7">1.1.1.215</ecNumber>
        <ecNumber evidence="7">1.1.1.79</ecNumber>
        <ecNumber evidence="7">1.1.1.81</ecNumber>
    </submittedName>
</protein>
<evidence type="ECO:0000259" key="5">
    <source>
        <dbReference type="Pfam" id="PF00389"/>
    </source>
</evidence>
<sequence>MKPSVILYESLPADLLSRLSEQYDVTEISGLNAETVAEHADAFRQAVGLLGSGGKVDQTLLDSMPALKACSTISVGYDLFDVDALSARNIALMHTPTVLTDTVADTIMALVLASARRVTELDRWVKAGKWTKNIGPEEFSIDVHHKTLGIVGMGRIGKAVAQRARFGFDMEILYTARSAHKDAEERFAATRCELDELLKKSDFVCIILPLTDQTRHMIGAGQLALMKSSAILINAGRGPVVDEQALTRALKEKTIYGAGLDVFEQEPIPARSELLTLPNVVTLPHVGSATHETRYAMKKDGVENLLAALSGHTDKNCVNASALKK</sequence>
<dbReference type="Pfam" id="PF02826">
    <property type="entry name" value="2-Hacid_dh_C"/>
    <property type="match status" value="1"/>
</dbReference>
<dbReference type="NCBIfam" id="NF011938">
    <property type="entry name" value="PRK15409.1"/>
    <property type="match status" value="1"/>
</dbReference>
<dbReference type="PROSITE" id="PS00671">
    <property type="entry name" value="D_2_HYDROXYACID_DH_3"/>
    <property type="match status" value="1"/>
</dbReference>
<dbReference type="EMBL" id="JMPR01000008">
    <property type="protein sequence ID" value="KFD22301.1"/>
    <property type="molecule type" value="Genomic_DNA"/>
</dbReference>
<dbReference type="PANTHER" id="PTHR10996:SF283">
    <property type="entry name" value="GLYOXYLATE_HYDROXYPYRUVATE REDUCTASE B"/>
    <property type="match status" value="1"/>
</dbReference>
<evidence type="ECO:0000259" key="6">
    <source>
        <dbReference type="Pfam" id="PF02826"/>
    </source>
</evidence>
<keyword evidence="2 4" id="KW-0560">Oxidoreductase</keyword>
<dbReference type="GO" id="GO:0016618">
    <property type="term" value="F:hydroxypyruvate reductase [NAD(P)H] activity"/>
    <property type="evidence" value="ECO:0007669"/>
    <property type="project" value="UniProtKB-EC"/>
</dbReference>
<keyword evidence="7" id="KW-0670">Pyruvate</keyword>
<feature type="domain" description="D-isomer specific 2-hydroxyacid dehydrogenase catalytic" evidence="5">
    <location>
        <begin position="5"/>
        <end position="319"/>
    </location>
</feature>
<comment type="caution">
    <text evidence="7">The sequence shown here is derived from an EMBL/GenBank/DDBJ whole genome shotgun (WGS) entry which is preliminary data.</text>
</comment>
<dbReference type="GO" id="GO:0030267">
    <property type="term" value="F:glyoxylate reductase (NADPH) activity"/>
    <property type="evidence" value="ECO:0007669"/>
    <property type="project" value="UniProtKB-EC"/>
</dbReference>
<dbReference type="SUPFAM" id="SSF52283">
    <property type="entry name" value="Formate/glycerate dehydrogenase catalytic domain-like"/>
    <property type="match status" value="1"/>
</dbReference>
<dbReference type="CDD" id="cd05301">
    <property type="entry name" value="GDH"/>
    <property type="match status" value="1"/>
</dbReference>
<dbReference type="Gene3D" id="3.40.50.720">
    <property type="entry name" value="NAD(P)-binding Rossmann-like Domain"/>
    <property type="match status" value="2"/>
</dbReference>
<organism evidence="7 8">
    <name type="scientific">Tatumella ptyseos ATCC 33301</name>
    <dbReference type="NCBI Taxonomy" id="1005995"/>
    <lineage>
        <taxon>Bacteria</taxon>
        <taxon>Pseudomonadati</taxon>
        <taxon>Pseudomonadota</taxon>
        <taxon>Gammaproteobacteria</taxon>
        <taxon>Enterobacterales</taxon>
        <taxon>Erwiniaceae</taxon>
        <taxon>Tatumella</taxon>
    </lineage>
</organism>
<dbReference type="InterPro" id="IPR050223">
    <property type="entry name" value="D-isomer_2-hydroxyacid_DH"/>
</dbReference>
<keyword evidence="3" id="KW-0520">NAD</keyword>
<dbReference type="Proteomes" id="UP000028602">
    <property type="component" value="Unassembled WGS sequence"/>
</dbReference>
<dbReference type="OrthoDB" id="9805416at2"/>
<dbReference type="PROSITE" id="PS00670">
    <property type="entry name" value="D_2_HYDROXYACID_DH_2"/>
    <property type="match status" value="1"/>
</dbReference>
<keyword evidence="8" id="KW-1185">Reference proteome</keyword>
<dbReference type="InterPro" id="IPR029753">
    <property type="entry name" value="D-isomer_DH_CS"/>
</dbReference>
<dbReference type="eggNOG" id="COG1052">
    <property type="taxonomic scope" value="Bacteria"/>
</dbReference>
<evidence type="ECO:0000313" key="7">
    <source>
        <dbReference type="EMBL" id="KFD22301.1"/>
    </source>
</evidence>
<feature type="domain" description="D-isomer specific 2-hydroxyacid dehydrogenase NAD-binding" evidence="6">
    <location>
        <begin position="108"/>
        <end position="287"/>
    </location>
</feature>
<dbReference type="GO" id="GO:0008873">
    <property type="term" value="F:gluconate 2-dehydrogenase activity"/>
    <property type="evidence" value="ECO:0007669"/>
    <property type="project" value="UniProtKB-EC"/>
</dbReference>
<dbReference type="EC" id="1.1.1.81" evidence="7"/>
<dbReference type="InterPro" id="IPR036291">
    <property type="entry name" value="NAD(P)-bd_dom_sf"/>
</dbReference>
<evidence type="ECO:0000256" key="1">
    <source>
        <dbReference type="ARBA" id="ARBA00005854"/>
    </source>
</evidence>